<dbReference type="Pfam" id="PF14092">
    <property type="entry name" value="DUF4270"/>
    <property type="match status" value="1"/>
</dbReference>
<sequence length="452" mass="49479">MNLLDKKKAGWLLWLTPFLFACESEEILSLPQEPGDQTLNLYFTEIPLPYSLVQVDSVFTRRLSTNSNSGDDYHLLVGNYQDEALGEVQAQAFTELTIGTKAEVTAEDNFDSLVLIMVNDYFYGDADNISLQTVGIYELADTLERKGYYSMDKAAFLPTPLAEHTFTPNPEVNDSADTLRFTLDNAFGQELLGLAKAGSSTLNTDSAFREYFPGIALTSAVGNKAVTGFDPSRVSMVLYFSTSDETTSTAYTFGINSSRANTFNNISVDRSGTPLAGLTTPDEEMMADDGKFYLQSGTGLYPTLSLQPILDFIKKVEDSTTTARLRINRVDLYVGTTSLTDGQPLPNPVQAYGFEEGFKVKTDSVISGYSYVPVAVGLNNSTQPSLTAAPIPANESTYQVSITNYLQFLLAGVEYDTTFIVRPNQTAAGSTINQVIAEPDSVIAKFYYTLLE</sequence>
<dbReference type="EMBL" id="CP120682">
    <property type="protein sequence ID" value="WKN39302.1"/>
    <property type="molecule type" value="Genomic_DNA"/>
</dbReference>
<reference evidence="1" key="1">
    <citation type="journal article" date="2023" name="Comput. Struct. Biotechnol. J.">
        <title>Discovery of a novel marine Bacteroidetes with a rich repertoire of carbohydrate-active enzymes.</title>
        <authorList>
            <person name="Chen B."/>
            <person name="Liu G."/>
            <person name="Chen Q."/>
            <person name="Wang H."/>
            <person name="Liu L."/>
            <person name="Tang K."/>
        </authorList>
    </citation>
    <scope>NUCLEOTIDE SEQUENCE</scope>
    <source>
        <strain evidence="1">TK19036</strain>
    </source>
</reference>
<gene>
    <name evidence="1" type="ORF">K4G66_11435</name>
</gene>
<dbReference type="AlphaFoldDB" id="A0AA49GRK4"/>
<name>A0AA49GRK4_9BACT</name>
<proteinExistence type="predicted"/>
<evidence type="ECO:0000313" key="1">
    <source>
        <dbReference type="EMBL" id="WKN39302.1"/>
    </source>
</evidence>
<organism evidence="1">
    <name type="scientific">Roseihalotalea indica</name>
    <dbReference type="NCBI Taxonomy" id="2867963"/>
    <lineage>
        <taxon>Bacteria</taxon>
        <taxon>Pseudomonadati</taxon>
        <taxon>Bacteroidota</taxon>
        <taxon>Cytophagia</taxon>
        <taxon>Cytophagales</taxon>
        <taxon>Catalimonadaceae</taxon>
        <taxon>Roseihalotalea</taxon>
    </lineage>
</organism>
<dbReference type="PROSITE" id="PS51257">
    <property type="entry name" value="PROKAR_LIPOPROTEIN"/>
    <property type="match status" value="1"/>
</dbReference>
<accession>A0AA49GRK4</accession>
<reference evidence="1" key="2">
    <citation type="journal article" date="2024" name="Antonie Van Leeuwenhoek">
        <title>Roseihalotalea indica gen. nov., sp. nov., a halophilic Bacteroidetes from mesopelagic Southwest Indian Ocean with higher carbohydrate metabolic potential.</title>
        <authorList>
            <person name="Chen B."/>
            <person name="Zhang M."/>
            <person name="Lin D."/>
            <person name="Ye J."/>
            <person name="Tang K."/>
        </authorList>
    </citation>
    <scope>NUCLEOTIDE SEQUENCE</scope>
    <source>
        <strain evidence="1">TK19036</strain>
    </source>
</reference>
<protein>
    <submittedName>
        <fullName evidence="1">DUF4270 family protein</fullName>
    </submittedName>
</protein>
<dbReference type="InterPro" id="IPR025366">
    <property type="entry name" value="DUF4270"/>
</dbReference>